<dbReference type="InterPro" id="IPR018114">
    <property type="entry name" value="TRYPSIN_HIS"/>
</dbReference>
<dbReference type="PROSITE" id="PS00135">
    <property type="entry name" value="TRYPSIN_SER"/>
    <property type="match status" value="1"/>
</dbReference>
<evidence type="ECO:0000313" key="12">
    <source>
        <dbReference type="Proteomes" id="UP000019118"/>
    </source>
</evidence>
<evidence type="ECO:0000256" key="5">
    <source>
        <dbReference type="ARBA" id="ARBA00022825"/>
    </source>
</evidence>
<keyword evidence="5 8" id="KW-0720">Serine protease</keyword>
<name>A0AAR5QFB0_DENPD</name>
<dbReference type="InterPro" id="IPR001254">
    <property type="entry name" value="Trypsin_dom"/>
</dbReference>
<feature type="chain" id="PRO_5043815173" description="Peptidase S1 domain-containing protein" evidence="9">
    <location>
        <begin position="16"/>
        <end position="266"/>
    </location>
</feature>
<accession>A0AAR5QFB0</accession>
<feature type="domain" description="Peptidase S1" evidence="10">
    <location>
        <begin position="35"/>
        <end position="265"/>
    </location>
</feature>
<feature type="signal peptide" evidence="9">
    <location>
        <begin position="1"/>
        <end position="15"/>
    </location>
</feature>
<dbReference type="FunFam" id="2.40.10.10:FF:000077">
    <property type="entry name" value="Predicted protein"/>
    <property type="match status" value="1"/>
</dbReference>
<dbReference type="InterPro" id="IPR001314">
    <property type="entry name" value="Peptidase_S1A"/>
</dbReference>
<keyword evidence="6" id="KW-0865">Zymogen</keyword>
<keyword evidence="4 8" id="KW-0378">Hydrolase</keyword>
<keyword evidence="3 9" id="KW-0732">Signal</keyword>
<dbReference type="PRINTS" id="PR00722">
    <property type="entry name" value="CHYMOTRYPSIN"/>
</dbReference>
<dbReference type="Proteomes" id="UP000019118">
    <property type="component" value="Unassembled WGS sequence"/>
</dbReference>
<dbReference type="GO" id="GO:0004252">
    <property type="term" value="F:serine-type endopeptidase activity"/>
    <property type="evidence" value="ECO:0007669"/>
    <property type="project" value="InterPro"/>
</dbReference>
<dbReference type="RefSeq" id="XP_019771903.1">
    <property type="nucleotide sequence ID" value="XM_019916344.2"/>
</dbReference>
<evidence type="ECO:0000256" key="1">
    <source>
        <dbReference type="ARBA" id="ARBA00007664"/>
    </source>
</evidence>
<comment type="similarity">
    <text evidence="1">Belongs to the peptidase S1 family.</text>
</comment>
<sequence length="266" mass="28779">MLWLVIISVLSSALSEYAENVEESGSVLRHVESRIVGGWTVNISDHPHQVSLQSWHRHSCGGSLISPNWILTAAHCLSGGVHRYSFRLGSALWAEGGTLVLATQVIPHPLYNSSTIDYDVGLIKLANHQEEVNNTIQYATLPPEDWTPTNGSIASVTGWGTPYYGGSLMDELQQVNVPIVSNEECEEYYSALTAAYSIYITDRMLCAGYPAGGYDACNGDSGGPLIVDGYLAGIVSWGYQCAVANYPGVYSSVPSLLSWIKEETGL</sequence>
<evidence type="ECO:0000259" key="10">
    <source>
        <dbReference type="PROSITE" id="PS50240"/>
    </source>
</evidence>
<dbReference type="InterPro" id="IPR050430">
    <property type="entry name" value="Peptidase_S1"/>
</dbReference>
<evidence type="ECO:0000313" key="11">
    <source>
        <dbReference type="EnsemblMetazoa" id="XP_019771903.1"/>
    </source>
</evidence>
<dbReference type="CDD" id="cd00190">
    <property type="entry name" value="Tryp_SPc"/>
    <property type="match status" value="1"/>
</dbReference>
<evidence type="ECO:0000256" key="6">
    <source>
        <dbReference type="ARBA" id="ARBA00023145"/>
    </source>
</evidence>
<dbReference type="Pfam" id="PF00089">
    <property type="entry name" value="Trypsin"/>
    <property type="match status" value="1"/>
</dbReference>
<dbReference type="InterPro" id="IPR009003">
    <property type="entry name" value="Peptidase_S1_PA"/>
</dbReference>
<keyword evidence="7" id="KW-1015">Disulfide bond</keyword>
<keyword evidence="12" id="KW-1185">Reference proteome</keyword>
<dbReference type="Gene3D" id="2.40.10.10">
    <property type="entry name" value="Trypsin-like serine proteases"/>
    <property type="match status" value="1"/>
</dbReference>
<dbReference type="AlphaFoldDB" id="A0AAR5QFB0"/>
<evidence type="ECO:0000256" key="3">
    <source>
        <dbReference type="ARBA" id="ARBA00022729"/>
    </source>
</evidence>
<dbReference type="SUPFAM" id="SSF50494">
    <property type="entry name" value="Trypsin-like serine proteases"/>
    <property type="match status" value="1"/>
</dbReference>
<keyword evidence="2 8" id="KW-0645">Protease</keyword>
<evidence type="ECO:0000256" key="7">
    <source>
        <dbReference type="ARBA" id="ARBA00023157"/>
    </source>
</evidence>
<reference evidence="12" key="1">
    <citation type="journal article" date="2013" name="Genome Biol.">
        <title>Draft genome of the mountain pine beetle, Dendroctonus ponderosae Hopkins, a major forest pest.</title>
        <authorList>
            <person name="Keeling C.I."/>
            <person name="Yuen M.M."/>
            <person name="Liao N.Y."/>
            <person name="Docking T.R."/>
            <person name="Chan S.K."/>
            <person name="Taylor G.A."/>
            <person name="Palmquist D.L."/>
            <person name="Jackman S.D."/>
            <person name="Nguyen A."/>
            <person name="Li M."/>
            <person name="Henderson H."/>
            <person name="Janes J.K."/>
            <person name="Zhao Y."/>
            <person name="Pandoh P."/>
            <person name="Moore R."/>
            <person name="Sperling F.A."/>
            <person name="Huber D.P."/>
            <person name="Birol I."/>
            <person name="Jones S.J."/>
            <person name="Bohlmann J."/>
        </authorList>
    </citation>
    <scope>NUCLEOTIDE SEQUENCE</scope>
</reference>
<dbReference type="PROSITE" id="PS00134">
    <property type="entry name" value="TRYPSIN_HIS"/>
    <property type="match status" value="1"/>
</dbReference>
<evidence type="ECO:0000256" key="9">
    <source>
        <dbReference type="SAM" id="SignalP"/>
    </source>
</evidence>
<evidence type="ECO:0000256" key="8">
    <source>
        <dbReference type="RuleBase" id="RU363034"/>
    </source>
</evidence>
<dbReference type="PROSITE" id="PS50240">
    <property type="entry name" value="TRYPSIN_DOM"/>
    <property type="match status" value="1"/>
</dbReference>
<dbReference type="RefSeq" id="XP_048522588.1">
    <property type="nucleotide sequence ID" value="XM_048666631.1"/>
</dbReference>
<dbReference type="GeneID" id="125504513"/>
<dbReference type="PANTHER" id="PTHR24276">
    <property type="entry name" value="POLYSERASE-RELATED"/>
    <property type="match status" value="1"/>
</dbReference>
<dbReference type="EnsemblMetazoa" id="XM_019916344.1">
    <property type="protein sequence ID" value="XP_019771903.1"/>
    <property type="gene ID" value="LOC109545572"/>
</dbReference>
<proteinExistence type="inferred from homology"/>
<evidence type="ECO:0000256" key="4">
    <source>
        <dbReference type="ARBA" id="ARBA00022801"/>
    </source>
</evidence>
<evidence type="ECO:0000256" key="2">
    <source>
        <dbReference type="ARBA" id="ARBA00022670"/>
    </source>
</evidence>
<dbReference type="GeneID" id="109545572"/>
<organism evidence="11 12">
    <name type="scientific">Dendroctonus ponderosae</name>
    <name type="common">Mountain pine beetle</name>
    <dbReference type="NCBI Taxonomy" id="77166"/>
    <lineage>
        <taxon>Eukaryota</taxon>
        <taxon>Metazoa</taxon>
        <taxon>Ecdysozoa</taxon>
        <taxon>Arthropoda</taxon>
        <taxon>Hexapoda</taxon>
        <taxon>Insecta</taxon>
        <taxon>Pterygota</taxon>
        <taxon>Neoptera</taxon>
        <taxon>Endopterygota</taxon>
        <taxon>Coleoptera</taxon>
        <taxon>Polyphaga</taxon>
        <taxon>Cucujiformia</taxon>
        <taxon>Curculionidae</taxon>
        <taxon>Scolytinae</taxon>
        <taxon>Dendroctonus</taxon>
    </lineage>
</organism>
<protein>
    <recommendedName>
        <fullName evidence="10">Peptidase S1 domain-containing protein</fullName>
    </recommendedName>
</protein>
<dbReference type="GO" id="GO:0006508">
    <property type="term" value="P:proteolysis"/>
    <property type="evidence" value="ECO:0007669"/>
    <property type="project" value="UniProtKB-KW"/>
</dbReference>
<dbReference type="PANTHER" id="PTHR24276:SF91">
    <property type="entry name" value="AT26814P-RELATED"/>
    <property type="match status" value="1"/>
</dbReference>
<reference evidence="11" key="2">
    <citation type="submission" date="2024-08" db="UniProtKB">
        <authorList>
            <consortium name="EnsemblMetazoa"/>
        </authorList>
    </citation>
    <scope>IDENTIFICATION</scope>
</reference>
<dbReference type="SMART" id="SM00020">
    <property type="entry name" value="Tryp_SPc"/>
    <property type="match status" value="1"/>
</dbReference>
<dbReference type="InterPro" id="IPR043504">
    <property type="entry name" value="Peptidase_S1_PA_chymotrypsin"/>
</dbReference>
<dbReference type="InterPro" id="IPR033116">
    <property type="entry name" value="TRYPSIN_SER"/>
</dbReference>